<gene>
    <name evidence="1" type="ORF">G3567_04715</name>
</gene>
<dbReference type="RefSeq" id="WP_164004164.1">
    <property type="nucleotide sequence ID" value="NZ_JAAIKD010000002.1"/>
</dbReference>
<keyword evidence="2" id="KW-1185">Reference proteome</keyword>
<evidence type="ECO:0008006" key="3">
    <source>
        <dbReference type="Google" id="ProtNLM"/>
    </source>
</evidence>
<sequence>MEKVRDSLDYRTYIMHADLHKLSGDEMMSNFLEINKKPYMEVREKPVAFFRTTKLLYALSLELILKARGLYIEKEKIKTDIIKDFNDFLKSWKGKTNGHDMLKLIEHYKINLTQDEEKLLENYSDFMVWAGRFPYPKHEEKTKKMELGGFSSTGNLGQKDKILLSRFIEKQKRIMREEF</sequence>
<dbReference type="Proteomes" id="UP000478505">
    <property type="component" value="Unassembled WGS sequence"/>
</dbReference>
<evidence type="ECO:0000313" key="1">
    <source>
        <dbReference type="EMBL" id="NEV93452.1"/>
    </source>
</evidence>
<reference evidence="1 2" key="1">
    <citation type="submission" date="2020-02" db="EMBL/GenBank/DDBJ databases">
        <title>Flavobacteriaceae Psychroflexus bacterium YR1-1, complete genome.</title>
        <authorList>
            <person name="Li Y."/>
            <person name="Wu S."/>
        </authorList>
    </citation>
    <scope>NUCLEOTIDE SEQUENCE [LARGE SCALE GENOMIC DNA]</scope>
    <source>
        <strain evidence="1 2">YR1-1</strain>
    </source>
</reference>
<protein>
    <recommendedName>
        <fullName evidence="3">HEPN domain-containing protein</fullName>
    </recommendedName>
</protein>
<comment type="caution">
    <text evidence="1">The sequence shown here is derived from an EMBL/GenBank/DDBJ whole genome shotgun (WGS) entry which is preliminary data.</text>
</comment>
<dbReference type="EMBL" id="JAAIKD010000002">
    <property type="protein sequence ID" value="NEV93452.1"/>
    <property type="molecule type" value="Genomic_DNA"/>
</dbReference>
<dbReference type="AlphaFoldDB" id="A0A6B3R001"/>
<proteinExistence type="predicted"/>
<accession>A0A6B3R001</accession>
<name>A0A6B3R001_9FLAO</name>
<organism evidence="1 2">
    <name type="scientific">Psychroflexus aurantiacus</name>
    <dbReference type="NCBI Taxonomy" id="2709310"/>
    <lineage>
        <taxon>Bacteria</taxon>
        <taxon>Pseudomonadati</taxon>
        <taxon>Bacteroidota</taxon>
        <taxon>Flavobacteriia</taxon>
        <taxon>Flavobacteriales</taxon>
        <taxon>Flavobacteriaceae</taxon>
        <taxon>Psychroflexus</taxon>
    </lineage>
</organism>
<evidence type="ECO:0000313" key="2">
    <source>
        <dbReference type="Proteomes" id="UP000478505"/>
    </source>
</evidence>